<keyword evidence="2 4" id="KW-0863">Zinc-finger</keyword>
<feature type="region of interest" description="Disordered" evidence="5">
    <location>
        <begin position="168"/>
        <end position="214"/>
    </location>
</feature>
<evidence type="ECO:0000256" key="2">
    <source>
        <dbReference type="ARBA" id="ARBA00022771"/>
    </source>
</evidence>
<sequence>MSQSDLNHIVSSANETWSCALCNLKNPFEREKCCQCNRPCPSPQKAKAVVQRPSSPSQNDSRNKNKICPKCTFENTLLALQCGICDFVLAEGFLKTNPPELTFKSATQSPRTEPDKNNVEMENNTKMAECVSHIDNDNSKNGEQSKGELEILGDDYLIDTLMKNDDNAKSLETYNPTNNLKKKSRQRHHSPTSNDDIDKSGDELDKHSIQAIYV</sequence>
<organism evidence="7 8">
    <name type="scientific">Reticulomyxa filosa</name>
    <dbReference type="NCBI Taxonomy" id="46433"/>
    <lineage>
        <taxon>Eukaryota</taxon>
        <taxon>Sar</taxon>
        <taxon>Rhizaria</taxon>
        <taxon>Retaria</taxon>
        <taxon>Foraminifera</taxon>
        <taxon>Monothalamids</taxon>
        <taxon>Reticulomyxidae</taxon>
        <taxon>Reticulomyxa</taxon>
    </lineage>
</organism>
<keyword evidence="1" id="KW-0479">Metal-binding</keyword>
<dbReference type="PROSITE" id="PS01358">
    <property type="entry name" value="ZF_RANBP2_1"/>
    <property type="match status" value="1"/>
</dbReference>
<evidence type="ECO:0000313" key="7">
    <source>
        <dbReference type="EMBL" id="ETO23260.1"/>
    </source>
</evidence>
<feature type="compositionally biased region" description="Basic and acidic residues" evidence="5">
    <location>
        <begin position="196"/>
        <end position="208"/>
    </location>
</feature>
<feature type="compositionally biased region" description="Basic residues" evidence="5">
    <location>
        <begin position="180"/>
        <end position="190"/>
    </location>
</feature>
<keyword evidence="8" id="KW-1185">Reference proteome</keyword>
<dbReference type="AlphaFoldDB" id="X6NAD7"/>
<feature type="compositionally biased region" description="Polar residues" evidence="5">
    <location>
        <begin position="170"/>
        <end position="179"/>
    </location>
</feature>
<comment type="caution">
    <text evidence="7">The sequence shown here is derived from an EMBL/GenBank/DDBJ whole genome shotgun (WGS) entry which is preliminary data.</text>
</comment>
<evidence type="ECO:0000259" key="6">
    <source>
        <dbReference type="PROSITE" id="PS50199"/>
    </source>
</evidence>
<protein>
    <recommendedName>
        <fullName evidence="6">RanBP2-type domain-containing protein</fullName>
    </recommendedName>
</protein>
<evidence type="ECO:0000313" key="8">
    <source>
        <dbReference type="Proteomes" id="UP000023152"/>
    </source>
</evidence>
<dbReference type="Proteomes" id="UP000023152">
    <property type="component" value="Unassembled WGS sequence"/>
</dbReference>
<evidence type="ECO:0000256" key="5">
    <source>
        <dbReference type="SAM" id="MobiDB-lite"/>
    </source>
</evidence>
<evidence type="ECO:0000256" key="1">
    <source>
        <dbReference type="ARBA" id="ARBA00022723"/>
    </source>
</evidence>
<feature type="domain" description="RanBP2-type" evidence="6">
    <location>
        <begin position="12"/>
        <end position="42"/>
    </location>
</feature>
<accession>X6NAD7</accession>
<reference evidence="7 8" key="1">
    <citation type="journal article" date="2013" name="Curr. Biol.">
        <title>The Genome of the Foraminiferan Reticulomyxa filosa.</title>
        <authorList>
            <person name="Glockner G."/>
            <person name="Hulsmann N."/>
            <person name="Schleicher M."/>
            <person name="Noegel A.A."/>
            <person name="Eichinger L."/>
            <person name="Gallinger C."/>
            <person name="Pawlowski J."/>
            <person name="Sierra R."/>
            <person name="Euteneuer U."/>
            <person name="Pillet L."/>
            <person name="Moustafa A."/>
            <person name="Platzer M."/>
            <person name="Groth M."/>
            <person name="Szafranski K."/>
            <person name="Schliwa M."/>
        </authorList>
    </citation>
    <scope>NUCLEOTIDE SEQUENCE [LARGE SCALE GENOMIC DNA]</scope>
</reference>
<feature type="region of interest" description="Disordered" evidence="5">
    <location>
        <begin position="42"/>
        <end position="63"/>
    </location>
</feature>
<evidence type="ECO:0000256" key="3">
    <source>
        <dbReference type="ARBA" id="ARBA00022833"/>
    </source>
</evidence>
<gene>
    <name evidence="7" type="ORF">RFI_13919</name>
</gene>
<dbReference type="GO" id="GO:0008270">
    <property type="term" value="F:zinc ion binding"/>
    <property type="evidence" value="ECO:0007669"/>
    <property type="project" value="UniProtKB-KW"/>
</dbReference>
<dbReference type="InterPro" id="IPR001876">
    <property type="entry name" value="Znf_RanBP2"/>
</dbReference>
<dbReference type="OrthoDB" id="261960at2759"/>
<name>X6NAD7_RETFI</name>
<dbReference type="EMBL" id="ASPP01010080">
    <property type="protein sequence ID" value="ETO23260.1"/>
    <property type="molecule type" value="Genomic_DNA"/>
</dbReference>
<proteinExistence type="predicted"/>
<feature type="region of interest" description="Disordered" evidence="5">
    <location>
        <begin position="99"/>
        <end position="121"/>
    </location>
</feature>
<dbReference type="PROSITE" id="PS50199">
    <property type="entry name" value="ZF_RANBP2_2"/>
    <property type="match status" value="1"/>
</dbReference>
<evidence type="ECO:0000256" key="4">
    <source>
        <dbReference type="PROSITE-ProRule" id="PRU00322"/>
    </source>
</evidence>
<keyword evidence="3" id="KW-0862">Zinc</keyword>